<proteinExistence type="inferred from homology"/>
<feature type="chain" id="PRO_5035308012" description="Beta-xylanase" evidence="7">
    <location>
        <begin position="21"/>
        <end position="380"/>
    </location>
</feature>
<dbReference type="EMBL" id="JACNEP010000004">
    <property type="protein sequence ID" value="MBC3765488.1"/>
    <property type="molecule type" value="Genomic_DNA"/>
</dbReference>
<evidence type="ECO:0000256" key="7">
    <source>
        <dbReference type="SAM" id="SignalP"/>
    </source>
</evidence>
<dbReference type="Pfam" id="PF00331">
    <property type="entry name" value="Glyco_hydro_10"/>
    <property type="match status" value="1"/>
</dbReference>
<dbReference type="PANTHER" id="PTHR31490">
    <property type="entry name" value="GLYCOSYL HYDROLASE"/>
    <property type="match status" value="1"/>
</dbReference>
<gene>
    <name evidence="9" type="ORF">H8B19_06340</name>
</gene>
<dbReference type="SUPFAM" id="SSF51445">
    <property type="entry name" value="(Trans)glycosidases"/>
    <property type="match status" value="1"/>
</dbReference>
<name>A0A8J6M1H6_9ALTE</name>
<evidence type="ECO:0000313" key="9">
    <source>
        <dbReference type="EMBL" id="MBC3765488.1"/>
    </source>
</evidence>
<dbReference type="InterPro" id="IPR001000">
    <property type="entry name" value="GH10_dom"/>
</dbReference>
<feature type="signal peptide" evidence="7">
    <location>
        <begin position="1"/>
        <end position="20"/>
    </location>
</feature>
<dbReference type="GO" id="GO:0000272">
    <property type="term" value="P:polysaccharide catabolic process"/>
    <property type="evidence" value="ECO:0007669"/>
    <property type="project" value="UniProtKB-KW"/>
</dbReference>
<feature type="domain" description="GH10" evidence="8">
    <location>
        <begin position="30"/>
        <end position="380"/>
    </location>
</feature>
<dbReference type="InterPro" id="IPR031158">
    <property type="entry name" value="GH10_AS"/>
</dbReference>
<evidence type="ECO:0000256" key="3">
    <source>
        <dbReference type="ARBA" id="ARBA00023295"/>
    </source>
</evidence>
<dbReference type="InterPro" id="IPR017853">
    <property type="entry name" value="GH"/>
</dbReference>
<dbReference type="Proteomes" id="UP000601768">
    <property type="component" value="Unassembled WGS sequence"/>
</dbReference>
<dbReference type="RefSeq" id="WP_186505963.1">
    <property type="nucleotide sequence ID" value="NZ_JACNEP010000004.1"/>
</dbReference>
<dbReference type="AlphaFoldDB" id="A0A8J6M1H6"/>
<keyword evidence="1 6" id="KW-0378">Hydrolase</keyword>
<keyword evidence="2 6" id="KW-0119">Carbohydrate metabolism</keyword>
<dbReference type="InterPro" id="IPR044846">
    <property type="entry name" value="GH10"/>
</dbReference>
<keyword evidence="3 6" id="KW-0326">Glycosidase</keyword>
<evidence type="ECO:0000256" key="5">
    <source>
        <dbReference type="PROSITE-ProRule" id="PRU10061"/>
    </source>
</evidence>
<comment type="caution">
    <text evidence="9">The sequence shown here is derived from an EMBL/GenBank/DDBJ whole genome shotgun (WGS) entry which is preliminary data.</text>
</comment>
<feature type="active site" description="Nucleophile" evidence="5">
    <location>
        <position position="286"/>
    </location>
</feature>
<evidence type="ECO:0000313" key="10">
    <source>
        <dbReference type="Proteomes" id="UP000601768"/>
    </source>
</evidence>
<keyword evidence="4 6" id="KW-0624">Polysaccharide degradation</keyword>
<reference evidence="9" key="1">
    <citation type="journal article" date="2018" name="Int. J. Syst. Evol. Microbiol.">
        <title>Neptunicella marina gen. nov., sp. nov., isolated from surface seawater.</title>
        <authorList>
            <person name="Liu X."/>
            <person name="Lai Q."/>
            <person name="Du Y."/>
            <person name="Zhang X."/>
            <person name="Liu Z."/>
            <person name="Sun F."/>
            <person name="Shao Z."/>
        </authorList>
    </citation>
    <scope>NUCLEOTIDE SEQUENCE</scope>
    <source>
        <strain evidence="9">S27-2</strain>
    </source>
</reference>
<comment type="catalytic activity">
    <reaction evidence="6">
        <text>Endohydrolysis of (1-&gt;4)-beta-D-xylosidic linkages in xylans.</text>
        <dbReference type="EC" id="3.2.1.8"/>
    </reaction>
</comment>
<dbReference type="PROSITE" id="PS00591">
    <property type="entry name" value="GH10_1"/>
    <property type="match status" value="1"/>
</dbReference>
<reference evidence="9" key="2">
    <citation type="submission" date="2020-08" db="EMBL/GenBank/DDBJ databases">
        <authorList>
            <person name="Lai Q."/>
        </authorList>
    </citation>
    <scope>NUCLEOTIDE SEQUENCE</scope>
    <source>
        <strain evidence="9">S27-2</strain>
    </source>
</reference>
<evidence type="ECO:0000256" key="2">
    <source>
        <dbReference type="ARBA" id="ARBA00023277"/>
    </source>
</evidence>
<dbReference type="PANTHER" id="PTHR31490:SF90">
    <property type="entry name" value="ENDO-1,4-BETA-XYLANASE A"/>
    <property type="match status" value="1"/>
</dbReference>
<organism evidence="9 10">
    <name type="scientific">Neptunicella marina</name>
    <dbReference type="NCBI Taxonomy" id="2125989"/>
    <lineage>
        <taxon>Bacteria</taxon>
        <taxon>Pseudomonadati</taxon>
        <taxon>Pseudomonadota</taxon>
        <taxon>Gammaproteobacteria</taxon>
        <taxon>Alteromonadales</taxon>
        <taxon>Alteromonadaceae</taxon>
        <taxon>Neptunicella</taxon>
    </lineage>
</organism>
<dbReference type="PRINTS" id="PR00134">
    <property type="entry name" value="GLHYDRLASE10"/>
</dbReference>
<keyword evidence="10" id="KW-1185">Reference proteome</keyword>
<dbReference type="Gene3D" id="3.20.20.80">
    <property type="entry name" value="Glycosidases"/>
    <property type="match status" value="1"/>
</dbReference>
<evidence type="ECO:0000256" key="4">
    <source>
        <dbReference type="ARBA" id="ARBA00023326"/>
    </source>
</evidence>
<dbReference type="PROSITE" id="PS51257">
    <property type="entry name" value="PROKAR_LIPOPROTEIN"/>
    <property type="match status" value="1"/>
</dbReference>
<dbReference type="SMART" id="SM00633">
    <property type="entry name" value="Glyco_10"/>
    <property type="match status" value="1"/>
</dbReference>
<dbReference type="EC" id="3.2.1.8" evidence="6"/>
<protein>
    <recommendedName>
        <fullName evidence="6">Beta-xylanase</fullName>
        <ecNumber evidence="6">3.2.1.8</ecNumber>
    </recommendedName>
</protein>
<dbReference type="PROSITE" id="PS51760">
    <property type="entry name" value="GH10_2"/>
    <property type="match status" value="1"/>
</dbReference>
<evidence type="ECO:0000256" key="1">
    <source>
        <dbReference type="ARBA" id="ARBA00022801"/>
    </source>
</evidence>
<evidence type="ECO:0000256" key="6">
    <source>
        <dbReference type="RuleBase" id="RU361174"/>
    </source>
</evidence>
<evidence type="ECO:0000259" key="8">
    <source>
        <dbReference type="PROSITE" id="PS51760"/>
    </source>
</evidence>
<keyword evidence="7" id="KW-0732">Signal</keyword>
<accession>A0A8J6M1H6</accession>
<sequence length="380" mass="43564">MSKFIKLASLLALSAISACSQQQPSASNQPLKQQSLKQKYQDYFYVGAAADQNSYIDHAELLKTHFSSMTTENEMKFESLEPSQNQFDFALADKMVAFAKSNQMQMRGHALVWHRQTPQWVFFDETDNKRSKDQVLAIMKNHIDNVVGHFKGKVDYWDVVNEAIMDDGSMRTENESADDQKSWWYGTIGKDYIAAAFHYAHAADPNAKLYYNDYYNYIPARQQAIYDLLKSLLEQGVPIDGVGLQAHLNTIPSDDPNHQSYYQSIENLEKAIQLYASLGLDVQITELDVSLYIGGHKYEKSDFYTADTIPAELDEKQAQRYADLFAMFRRNSQHISNVTFWGIADDNTWLSEFDSGREDFPMLFDVKHQPKSAFNAVMDF</sequence>
<dbReference type="GO" id="GO:0031176">
    <property type="term" value="F:endo-1,4-beta-xylanase activity"/>
    <property type="evidence" value="ECO:0007669"/>
    <property type="project" value="UniProtKB-EC"/>
</dbReference>
<comment type="similarity">
    <text evidence="6">Belongs to the glycosyl hydrolase 10 (cellulase F) family.</text>
</comment>